<dbReference type="Proteomes" id="UP000001930">
    <property type="component" value="Chromosome I"/>
</dbReference>
<evidence type="ECO:0000313" key="8">
    <source>
        <dbReference type="Proteomes" id="UP000001930"/>
    </source>
</evidence>
<dbReference type="Gene3D" id="2.60.120.10">
    <property type="entry name" value="Jelly Rolls"/>
    <property type="match status" value="2"/>
</dbReference>
<dbReference type="InterPro" id="IPR014710">
    <property type="entry name" value="RmlC-like_jellyroll"/>
</dbReference>
<feature type="binding site" evidence="2">
    <location>
        <position position="105"/>
    </location>
    <ligand>
        <name>Fe cation</name>
        <dbReference type="ChEBI" id="CHEBI:24875"/>
    </ligand>
</feature>
<dbReference type="CDD" id="cd02909">
    <property type="entry name" value="cupin_pirin_N"/>
    <property type="match status" value="1"/>
</dbReference>
<keyword evidence="2" id="KW-0408">Iron</keyword>
<dbReference type="PANTHER" id="PTHR13903:SF8">
    <property type="entry name" value="PIRIN"/>
    <property type="match status" value="1"/>
</dbReference>
<dbReference type="HOGENOM" id="CLU_045717_1_1_4"/>
<evidence type="ECO:0000256" key="1">
    <source>
        <dbReference type="ARBA" id="ARBA00008416"/>
    </source>
</evidence>
<dbReference type="InterPro" id="IPR011051">
    <property type="entry name" value="RmlC_Cupin_sf"/>
</dbReference>
<feature type="region of interest" description="Disordered" evidence="4">
    <location>
        <begin position="1"/>
        <end position="50"/>
    </location>
</feature>
<feature type="binding site" evidence="2">
    <location>
        <position position="107"/>
    </location>
    <ligand>
        <name>Fe cation</name>
        <dbReference type="ChEBI" id="CHEBI:24875"/>
    </ligand>
</feature>
<name>Q2T0M3_BURTA</name>
<feature type="domain" description="Pirin N-terminal" evidence="5">
    <location>
        <begin position="68"/>
        <end position="171"/>
    </location>
</feature>
<evidence type="ECO:0000313" key="7">
    <source>
        <dbReference type="EMBL" id="ABC39557.1"/>
    </source>
</evidence>
<evidence type="ECO:0000256" key="2">
    <source>
        <dbReference type="PIRSR" id="PIRSR006232-1"/>
    </source>
</evidence>
<gene>
    <name evidence="7" type="ordered locus">BTH_I0720</name>
</gene>
<evidence type="ECO:0000259" key="6">
    <source>
        <dbReference type="Pfam" id="PF05726"/>
    </source>
</evidence>
<dbReference type="InterPro" id="IPR008778">
    <property type="entry name" value="Pirin_C_dom"/>
</dbReference>
<dbReference type="Pfam" id="PF02678">
    <property type="entry name" value="Pirin"/>
    <property type="match status" value="1"/>
</dbReference>
<proteinExistence type="inferred from homology"/>
<dbReference type="PIRSF" id="PIRSF006232">
    <property type="entry name" value="Pirin"/>
    <property type="match status" value="1"/>
</dbReference>
<dbReference type="InterPro" id="IPR012093">
    <property type="entry name" value="Pirin"/>
</dbReference>
<keyword evidence="2" id="KW-0479">Metal-binding</keyword>
<organism evidence="7 8">
    <name type="scientific">Burkholderia thailandensis (strain ATCC 700388 / DSM 13276 / CCUG 48851 / CIP 106301 / E264)</name>
    <dbReference type="NCBI Taxonomy" id="271848"/>
    <lineage>
        <taxon>Bacteria</taxon>
        <taxon>Pseudomonadati</taxon>
        <taxon>Pseudomonadota</taxon>
        <taxon>Betaproteobacteria</taxon>
        <taxon>Burkholderiales</taxon>
        <taxon>Burkholderiaceae</taxon>
        <taxon>Burkholderia</taxon>
        <taxon>pseudomallei group</taxon>
    </lineage>
</organism>
<dbReference type="Pfam" id="PF05726">
    <property type="entry name" value="Pirin_C"/>
    <property type="match status" value="1"/>
</dbReference>
<feature type="domain" description="Pirin C-terminal" evidence="6">
    <location>
        <begin position="227"/>
        <end position="322"/>
    </location>
</feature>
<comment type="similarity">
    <text evidence="1 3">Belongs to the pirin family.</text>
</comment>
<dbReference type="KEGG" id="bte:BTH_I0720"/>
<reference evidence="7 8" key="1">
    <citation type="journal article" date="2005" name="BMC Genomics">
        <title>Bacterial genome adaptation to niches: divergence of the potential virulence genes in three Burkholderia species of different survival strategies.</title>
        <authorList>
            <person name="Kim H.S."/>
            <person name="Schell M.A."/>
            <person name="Yu Y."/>
            <person name="Ulrich R.L."/>
            <person name="Sarria S.H."/>
            <person name="Nierman W.C."/>
            <person name="DeShazer D."/>
        </authorList>
    </citation>
    <scope>NUCLEOTIDE SEQUENCE [LARGE SCALE GENOMIC DNA]</scope>
    <source>
        <strain evidence="8">ATCC 700388 / DSM 13276 / CCUG 48851 / CIP 106301 / E264</strain>
    </source>
</reference>
<sequence>MQAAPRTSNARRRIRRDAVTPLRRYNGPHIPYPPRERVERSEPPPPAMTDSIKAILKPHVRDIGNLTVRRTLPALTARTVGPFIFFDHMGPAEQPAGAGLDVRAHPHIGLATVTYLFDGAILHRDSLGSVQKIVPGDVNWMTAGRGIVHSERTPDDARARGQTVHGIQTWVALPREHEACEPSFEHHAAATLPKLERDGVALTVIAGDAFGARSPVTTFSRTLYVAAVFAAGGTLALDADHEERAVYLVDGDLTIDGMPLELAQMAVLAPGARAALASAGGARAMLLGGDKLDGERFIEWNFVASSRDAIERAKHAWAAQQMGTVPGETDWIPFPERRAH</sequence>
<dbReference type="PANTHER" id="PTHR13903">
    <property type="entry name" value="PIRIN-RELATED"/>
    <property type="match status" value="1"/>
</dbReference>
<dbReference type="GO" id="GO:0046872">
    <property type="term" value="F:metal ion binding"/>
    <property type="evidence" value="ECO:0007669"/>
    <property type="project" value="UniProtKB-KW"/>
</dbReference>
<keyword evidence="8" id="KW-1185">Reference proteome</keyword>
<feature type="binding site" evidence="2">
    <location>
        <position position="149"/>
    </location>
    <ligand>
        <name>Fe cation</name>
        <dbReference type="ChEBI" id="CHEBI:24875"/>
    </ligand>
</feature>
<evidence type="ECO:0000256" key="4">
    <source>
        <dbReference type="SAM" id="MobiDB-lite"/>
    </source>
</evidence>
<dbReference type="AlphaFoldDB" id="Q2T0M3"/>
<accession>Q2T0M3</accession>
<evidence type="ECO:0000256" key="3">
    <source>
        <dbReference type="RuleBase" id="RU003457"/>
    </source>
</evidence>
<protein>
    <submittedName>
        <fullName evidence="7">Uncharacterized BCR, YhhW family COG1741 family</fullName>
    </submittedName>
</protein>
<comment type="cofactor">
    <cofactor evidence="2">
        <name>Fe cation</name>
        <dbReference type="ChEBI" id="CHEBI:24875"/>
    </cofactor>
    <text evidence="2">Binds 1 Fe cation per subunit.</text>
</comment>
<feature type="binding site" evidence="2">
    <location>
        <position position="151"/>
    </location>
    <ligand>
        <name>Fe cation</name>
        <dbReference type="ChEBI" id="CHEBI:24875"/>
    </ligand>
</feature>
<dbReference type="SUPFAM" id="SSF51182">
    <property type="entry name" value="RmlC-like cupins"/>
    <property type="match status" value="1"/>
</dbReference>
<evidence type="ECO:0000259" key="5">
    <source>
        <dbReference type="Pfam" id="PF02678"/>
    </source>
</evidence>
<dbReference type="InterPro" id="IPR003829">
    <property type="entry name" value="Pirin_N_dom"/>
</dbReference>
<dbReference type="EMBL" id="CP000086">
    <property type="protein sequence ID" value="ABC39557.1"/>
    <property type="molecule type" value="Genomic_DNA"/>
</dbReference>